<sequence>MISVENINKQYGSVQALDSISFKIEEGTCFGLVGPNGAGKSTLMKILSGILLNFNGDIQVREWKVSKDRLKIKQQIGYIPQEICLEDTLTAQDNLILFGNLYGLKGKALQLRIDEVLDQIGLKDRAKDKVITFSGGMKRRLNIGCALLHKPSIIIMDEPTVGIDPQSRNSIFSIIHQLKAEGSTIIYSSHYMEEVEQLCDSIGLIDKGQLMEIGRMEELLEKYAMPSLFISGDNIETEMLQRFGKVESKGNGYLLNSDDPLLTLEKLVTYCREHRIEPRRLELYHPRLEDIFFNLTGTQLRDA</sequence>
<dbReference type="PANTHER" id="PTHR43582">
    <property type="entry name" value="LINEARMYCIN RESISTANCE ATP-BINDING PROTEIN LNRL"/>
    <property type="match status" value="1"/>
</dbReference>
<dbReference type="SUPFAM" id="SSF52540">
    <property type="entry name" value="P-loop containing nucleoside triphosphate hydrolases"/>
    <property type="match status" value="1"/>
</dbReference>
<comment type="caution">
    <text evidence="4">The sequence shown here is derived from an EMBL/GenBank/DDBJ whole genome shotgun (WGS) entry which is preliminary data.</text>
</comment>
<protein>
    <submittedName>
        <fullName evidence="4">ABC transporter ATP-binding protein</fullName>
    </submittedName>
</protein>
<gene>
    <name evidence="4" type="ORF">N780_14830</name>
</gene>
<dbReference type="RefSeq" id="WP_036780439.1">
    <property type="nucleotide sequence ID" value="NZ_AVBG01000002.1"/>
</dbReference>
<organism evidence="4 5">
    <name type="scientific">Pontibacillus chungwhensis BH030062</name>
    <dbReference type="NCBI Taxonomy" id="1385513"/>
    <lineage>
        <taxon>Bacteria</taxon>
        <taxon>Bacillati</taxon>
        <taxon>Bacillota</taxon>
        <taxon>Bacilli</taxon>
        <taxon>Bacillales</taxon>
        <taxon>Bacillaceae</taxon>
        <taxon>Pontibacillus</taxon>
    </lineage>
</organism>
<dbReference type="Gene3D" id="3.40.50.300">
    <property type="entry name" value="P-loop containing nucleotide triphosphate hydrolases"/>
    <property type="match status" value="1"/>
</dbReference>
<dbReference type="GO" id="GO:0016887">
    <property type="term" value="F:ATP hydrolysis activity"/>
    <property type="evidence" value="ECO:0007669"/>
    <property type="project" value="InterPro"/>
</dbReference>
<dbReference type="PROSITE" id="PS00211">
    <property type="entry name" value="ABC_TRANSPORTER_1"/>
    <property type="match status" value="1"/>
</dbReference>
<dbReference type="eggNOG" id="COG1131">
    <property type="taxonomic scope" value="Bacteria"/>
</dbReference>
<dbReference type="InterPro" id="IPR027417">
    <property type="entry name" value="P-loop_NTPase"/>
</dbReference>
<reference evidence="4 5" key="1">
    <citation type="submission" date="2013-08" db="EMBL/GenBank/DDBJ databases">
        <title>Genome of Pontibacillus chungwhensis.</title>
        <authorList>
            <person name="Wang Q."/>
            <person name="Wang G."/>
        </authorList>
    </citation>
    <scope>NUCLEOTIDE SEQUENCE [LARGE SCALE GENOMIC DNA]</scope>
    <source>
        <strain evidence="4 5">BH030062</strain>
    </source>
</reference>
<evidence type="ECO:0000256" key="1">
    <source>
        <dbReference type="ARBA" id="ARBA00022741"/>
    </source>
</evidence>
<dbReference type="OrthoDB" id="9804819at2"/>
<dbReference type="AlphaFoldDB" id="A0A0A2UWG3"/>
<dbReference type="PROSITE" id="PS50893">
    <property type="entry name" value="ABC_TRANSPORTER_2"/>
    <property type="match status" value="1"/>
</dbReference>
<evidence type="ECO:0000313" key="4">
    <source>
        <dbReference type="EMBL" id="KGP92647.1"/>
    </source>
</evidence>
<dbReference type="EMBL" id="AVBG01000002">
    <property type="protein sequence ID" value="KGP92647.1"/>
    <property type="molecule type" value="Genomic_DNA"/>
</dbReference>
<keyword evidence="2 4" id="KW-0067">ATP-binding</keyword>
<evidence type="ECO:0000259" key="3">
    <source>
        <dbReference type="PROSITE" id="PS50893"/>
    </source>
</evidence>
<name>A0A0A2UWG3_9BACI</name>
<accession>A0A0A2UWG3</accession>
<dbReference type="PANTHER" id="PTHR43582:SF2">
    <property type="entry name" value="LINEARMYCIN RESISTANCE ATP-BINDING PROTEIN LNRL"/>
    <property type="match status" value="1"/>
</dbReference>
<dbReference type="InterPro" id="IPR003593">
    <property type="entry name" value="AAA+_ATPase"/>
</dbReference>
<dbReference type="Pfam" id="PF00005">
    <property type="entry name" value="ABC_tran"/>
    <property type="match status" value="1"/>
</dbReference>
<evidence type="ECO:0000313" key="5">
    <source>
        <dbReference type="Proteomes" id="UP000030153"/>
    </source>
</evidence>
<dbReference type="InterPro" id="IPR003439">
    <property type="entry name" value="ABC_transporter-like_ATP-bd"/>
</dbReference>
<keyword evidence="5" id="KW-1185">Reference proteome</keyword>
<dbReference type="Proteomes" id="UP000030153">
    <property type="component" value="Unassembled WGS sequence"/>
</dbReference>
<dbReference type="SMART" id="SM00382">
    <property type="entry name" value="AAA"/>
    <property type="match status" value="1"/>
</dbReference>
<proteinExistence type="predicted"/>
<evidence type="ECO:0000256" key="2">
    <source>
        <dbReference type="ARBA" id="ARBA00022840"/>
    </source>
</evidence>
<keyword evidence="1" id="KW-0547">Nucleotide-binding</keyword>
<feature type="domain" description="ABC transporter" evidence="3">
    <location>
        <begin position="2"/>
        <end position="232"/>
    </location>
</feature>
<dbReference type="InterPro" id="IPR017871">
    <property type="entry name" value="ABC_transporter-like_CS"/>
</dbReference>
<dbReference type="GO" id="GO:0005524">
    <property type="term" value="F:ATP binding"/>
    <property type="evidence" value="ECO:0007669"/>
    <property type="project" value="UniProtKB-KW"/>
</dbReference>
<dbReference type="STRING" id="1385513.N780_14830"/>